<feature type="domain" description="Ig-like" evidence="6">
    <location>
        <begin position="157"/>
        <end position="243"/>
    </location>
</feature>
<dbReference type="InterPro" id="IPR036179">
    <property type="entry name" value="Ig-like_dom_sf"/>
</dbReference>
<feature type="domain" description="Ig-like" evidence="6">
    <location>
        <begin position="74"/>
        <end position="129"/>
    </location>
</feature>
<dbReference type="PANTHER" id="PTHR11640">
    <property type="entry name" value="NEPHRIN"/>
    <property type="match status" value="1"/>
</dbReference>
<evidence type="ECO:0000256" key="4">
    <source>
        <dbReference type="ARBA" id="ARBA00023180"/>
    </source>
</evidence>
<dbReference type="PANTHER" id="PTHR11640:SF31">
    <property type="entry name" value="IRREGULAR CHIASM C-ROUGHEST PROTEIN-RELATED"/>
    <property type="match status" value="1"/>
</dbReference>
<dbReference type="Proteomes" id="UP000507470">
    <property type="component" value="Unassembled WGS sequence"/>
</dbReference>
<dbReference type="PROSITE" id="PS50835">
    <property type="entry name" value="IG_LIKE"/>
    <property type="match status" value="4"/>
</dbReference>
<keyword evidence="4" id="KW-0325">Glycoprotein</keyword>
<dbReference type="SMART" id="SM00408">
    <property type="entry name" value="IGc2"/>
    <property type="match status" value="4"/>
</dbReference>
<dbReference type="AlphaFoldDB" id="A0A6J8CEH8"/>
<keyword evidence="8" id="KW-1185">Reference proteome</keyword>
<keyword evidence="3" id="KW-1015">Disulfide bond</keyword>
<dbReference type="SUPFAM" id="SSF48726">
    <property type="entry name" value="Immunoglobulin"/>
    <property type="match status" value="4"/>
</dbReference>
<keyword evidence="5" id="KW-0393">Immunoglobulin domain</keyword>
<feature type="domain" description="Ig-like" evidence="6">
    <location>
        <begin position="343"/>
        <end position="439"/>
    </location>
</feature>
<accession>A0A6J8CEH8</accession>
<dbReference type="InterPro" id="IPR003599">
    <property type="entry name" value="Ig_sub"/>
</dbReference>
<proteinExistence type="predicted"/>
<evidence type="ECO:0000256" key="5">
    <source>
        <dbReference type="ARBA" id="ARBA00023319"/>
    </source>
</evidence>
<dbReference type="Pfam" id="PF13927">
    <property type="entry name" value="Ig_3"/>
    <property type="match status" value="2"/>
</dbReference>
<dbReference type="InterPro" id="IPR003598">
    <property type="entry name" value="Ig_sub2"/>
</dbReference>
<dbReference type="GO" id="GO:0005886">
    <property type="term" value="C:plasma membrane"/>
    <property type="evidence" value="ECO:0007669"/>
    <property type="project" value="TreeGrafter"/>
</dbReference>
<evidence type="ECO:0000313" key="8">
    <source>
        <dbReference type="Proteomes" id="UP000507470"/>
    </source>
</evidence>
<comment type="subcellular location">
    <subcellularLocation>
        <location evidence="1">Membrane</location>
        <topology evidence="1">Single-pass type I membrane protein</topology>
    </subcellularLocation>
</comment>
<evidence type="ECO:0000256" key="2">
    <source>
        <dbReference type="ARBA" id="ARBA00023136"/>
    </source>
</evidence>
<dbReference type="InterPro" id="IPR013098">
    <property type="entry name" value="Ig_I-set"/>
</dbReference>
<evidence type="ECO:0000313" key="7">
    <source>
        <dbReference type="EMBL" id="CAC5394878.1"/>
    </source>
</evidence>
<dbReference type="Gene3D" id="2.60.40.10">
    <property type="entry name" value="Immunoglobulins"/>
    <property type="match status" value="4"/>
</dbReference>
<dbReference type="Pfam" id="PF07679">
    <property type="entry name" value="I-set"/>
    <property type="match status" value="1"/>
</dbReference>
<dbReference type="InterPro" id="IPR013783">
    <property type="entry name" value="Ig-like_fold"/>
</dbReference>
<reference evidence="7 8" key="1">
    <citation type="submission" date="2020-06" db="EMBL/GenBank/DDBJ databases">
        <authorList>
            <person name="Li R."/>
            <person name="Bekaert M."/>
        </authorList>
    </citation>
    <scope>NUCLEOTIDE SEQUENCE [LARGE SCALE GENOMIC DNA]</scope>
    <source>
        <strain evidence="8">wild</strain>
    </source>
</reference>
<sequence>MEFYCSYQSNEDKGHLQWCCDVVTTSYDGHKLRHKLRCANVVWMVVSTCLGVHKITLYQHGTELIPISKKDPTEGKQLLITCDGQSNPAVTDNDVTWTKQNNSTFSMKGKQFVISNVNRLDSGTYVCYVVIKLIPSVGQPIDVTSRTTVEVDVLYRPTVTITPNYTQFTVIENKTNLQLDCIMADANPHVGTFRWYKNGNIIDGFTDASYTISTVWRTHTGSYTCDATNTVGSSGPSSAVQLDVLYGIELYSISKNNQTEGKTLTITCSGQSYPLMTSSDVKWFKQNNNTFSSEGLQLVIENVNRLDSGTYVCSVVIQLAPTVGQPVDVTGSTAVEVEVLFKPSLDKTRPNSPSHISATENNTLVITVTIISNPTPTIEWAFKGQAVMNSCNFSTILSNTTTNGFRTSSSISIDNVQSSNFGEYTLTARNTIPSRQKTSL</sequence>
<dbReference type="GO" id="GO:0098609">
    <property type="term" value="P:cell-cell adhesion"/>
    <property type="evidence" value="ECO:0007669"/>
    <property type="project" value="TreeGrafter"/>
</dbReference>
<feature type="domain" description="Ig-like" evidence="6">
    <location>
        <begin position="260"/>
        <end position="330"/>
    </location>
</feature>
<dbReference type="InterPro" id="IPR007110">
    <property type="entry name" value="Ig-like_dom"/>
</dbReference>
<dbReference type="Pfam" id="PF13895">
    <property type="entry name" value="Ig_2"/>
    <property type="match status" value="1"/>
</dbReference>
<name>A0A6J8CEH8_MYTCO</name>
<dbReference type="GO" id="GO:0050839">
    <property type="term" value="F:cell adhesion molecule binding"/>
    <property type="evidence" value="ECO:0007669"/>
    <property type="project" value="TreeGrafter"/>
</dbReference>
<organism evidence="7 8">
    <name type="scientific">Mytilus coruscus</name>
    <name type="common">Sea mussel</name>
    <dbReference type="NCBI Taxonomy" id="42192"/>
    <lineage>
        <taxon>Eukaryota</taxon>
        <taxon>Metazoa</taxon>
        <taxon>Spiralia</taxon>
        <taxon>Lophotrochozoa</taxon>
        <taxon>Mollusca</taxon>
        <taxon>Bivalvia</taxon>
        <taxon>Autobranchia</taxon>
        <taxon>Pteriomorphia</taxon>
        <taxon>Mytilida</taxon>
        <taxon>Mytiloidea</taxon>
        <taxon>Mytilidae</taxon>
        <taxon>Mytilinae</taxon>
        <taxon>Mytilus</taxon>
    </lineage>
</organism>
<keyword evidence="2" id="KW-0472">Membrane</keyword>
<dbReference type="OrthoDB" id="6139589at2759"/>
<dbReference type="SMART" id="SM00409">
    <property type="entry name" value="IG"/>
    <property type="match status" value="4"/>
</dbReference>
<dbReference type="GO" id="GO:0005911">
    <property type="term" value="C:cell-cell junction"/>
    <property type="evidence" value="ECO:0007669"/>
    <property type="project" value="TreeGrafter"/>
</dbReference>
<dbReference type="EMBL" id="CACVKT020005396">
    <property type="protein sequence ID" value="CAC5394878.1"/>
    <property type="molecule type" value="Genomic_DNA"/>
</dbReference>
<dbReference type="InterPro" id="IPR051275">
    <property type="entry name" value="Cell_adhesion_signaling"/>
</dbReference>
<evidence type="ECO:0000256" key="1">
    <source>
        <dbReference type="ARBA" id="ARBA00004479"/>
    </source>
</evidence>
<evidence type="ECO:0000256" key="3">
    <source>
        <dbReference type="ARBA" id="ARBA00023157"/>
    </source>
</evidence>
<protein>
    <recommendedName>
        <fullName evidence="6">Ig-like domain-containing protein</fullName>
    </recommendedName>
</protein>
<gene>
    <name evidence="7" type="ORF">MCOR_29595</name>
</gene>
<evidence type="ECO:0000259" key="6">
    <source>
        <dbReference type="PROSITE" id="PS50835"/>
    </source>
</evidence>